<name>A0ABU0LBT7_XANAG</name>
<protein>
    <submittedName>
        <fullName evidence="2">Uncharacterized protein</fullName>
    </submittedName>
</protein>
<evidence type="ECO:0000256" key="1">
    <source>
        <dbReference type="SAM" id="Phobius"/>
    </source>
</evidence>
<dbReference type="Proteomes" id="UP001241747">
    <property type="component" value="Unassembled WGS sequence"/>
</dbReference>
<dbReference type="RefSeq" id="WP_237344997.1">
    <property type="nucleotide sequence ID" value="NZ_JABWGX010000007.1"/>
</dbReference>
<organism evidence="2 3">
    <name type="scientific">Xanthobacter agilis</name>
    <dbReference type="NCBI Taxonomy" id="47492"/>
    <lineage>
        <taxon>Bacteria</taxon>
        <taxon>Pseudomonadati</taxon>
        <taxon>Pseudomonadota</taxon>
        <taxon>Alphaproteobacteria</taxon>
        <taxon>Hyphomicrobiales</taxon>
        <taxon>Xanthobacteraceae</taxon>
        <taxon>Xanthobacter</taxon>
    </lineage>
</organism>
<keyword evidence="1" id="KW-1133">Transmembrane helix</keyword>
<reference evidence="2 3" key="1">
    <citation type="submission" date="2023-07" db="EMBL/GenBank/DDBJ databases">
        <title>Genomic Encyclopedia of Type Strains, Phase IV (KMG-IV): sequencing the most valuable type-strain genomes for metagenomic binning, comparative biology and taxonomic classification.</title>
        <authorList>
            <person name="Goeker M."/>
        </authorList>
    </citation>
    <scope>NUCLEOTIDE SEQUENCE [LARGE SCALE GENOMIC DNA]</scope>
    <source>
        <strain evidence="2 3">DSM 3770</strain>
    </source>
</reference>
<proteinExistence type="predicted"/>
<keyword evidence="1" id="KW-0812">Transmembrane</keyword>
<sequence>MKKTDLWNPLALLAGGTVFGVALAWSAIPALSKLSGDWLGFYGSVTGGLVGGLLGVGAGVLAWTAAQQQIEAQTRMLDLATAEHRSRLRKILNNVRATLVATEADFTTISRSEPEQLNWDTLRRSFTEEHLEFKRLAIDPDIWRISDELHSRITLINRGIHLFNSAFGDSTPPPMGTEERETFNRHAAYIIRRCRECIRLIDIEGAI</sequence>
<keyword evidence="1" id="KW-0472">Membrane</keyword>
<evidence type="ECO:0000313" key="3">
    <source>
        <dbReference type="Proteomes" id="UP001241747"/>
    </source>
</evidence>
<keyword evidence="3" id="KW-1185">Reference proteome</keyword>
<evidence type="ECO:0000313" key="2">
    <source>
        <dbReference type="EMBL" id="MDQ0504525.1"/>
    </source>
</evidence>
<gene>
    <name evidence="2" type="ORF">QOZ94_001299</name>
</gene>
<accession>A0ABU0LBT7</accession>
<feature type="transmembrane region" description="Helical" evidence="1">
    <location>
        <begin position="42"/>
        <end position="66"/>
    </location>
</feature>
<dbReference type="EMBL" id="JAUSVY010000002">
    <property type="protein sequence ID" value="MDQ0504525.1"/>
    <property type="molecule type" value="Genomic_DNA"/>
</dbReference>
<comment type="caution">
    <text evidence="2">The sequence shown here is derived from an EMBL/GenBank/DDBJ whole genome shotgun (WGS) entry which is preliminary data.</text>
</comment>